<evidence type="ECO:0000256" key="1">
    <source>
        <dbReference type="ARBA" id="ARBA00000707"/>
    </source>
</evidence>
<gene>
    <name evidence="4" type="ORF">TASK_LOCUS1634</name>
</gene>
<comment type="catalytic activity">
    <reaction evidence="1">
        <text>Thiol-dependent hydrolysis of ester, thioester, amide, peptide and isopeptide bonds formed by the C-terminal Gly of ubiquitin (a 76-residue protein attached to proteins as an intracellular targeting signal).</text>
        <dbReference type="EC" id="3.4.19.12"/>
    </reaction>
</comment>
<dbReference type="PANTHER" id="PTHR21646">
    <property type="entry name" value="UBIQUITIN CARBOXYL-TERMINAL HYDROLASE"/>
    <property type="match status" value="1"/>
</dbReference>
<keyword evidence="5" id="KW-1185">Reference proteome</keyword>
<organism evidence="6">
    <name type="scientific">Taenia asiatica</name>
    <name type="common">Asian tapeworm</name>
    <dbReference type="NCBI Taxonomy" id="60517"/>
    <lineage>
        <taxon>Eukaryota</taxon>
        <taxon>Metazoa</taxon>
        <taxon>Spiralia</taxon>
        <taxon>Lophotrochozoa</taxon>
        <taxon>Platyhelminthes</taxon>
        <taxon>Cestoda</taxon>
        <taxon>Eucestoda</taxon>
        <taxon>Cyclophyllidea</taxon>
        <taxon>Taeniidae</taxon>
        <taxon>Taenia</taxon>
    </lineage>
</organism>
<evidence type="ECO:0000259" key="3">
    <source>
        <dbReference type="PROSITE" id="PS50235"/>
    </source>
</evidence>
<dbReference type="GO" id="GO:0004843">
    <property type="term" value="F:cysteine-type deubiquitinase activity"/>
    <property type="evidence" value="ECO:0007669"/>
    <property type="project" value="UniProtKB-EC"/>
</dbReference>
<reference evidence="4 5" key="2">
    <citation type="submission" date="2018-11" db="EMBL/GenBank/DDBJ databases">
        <authorList>
            <consortium name="Pathogen Informatics"/>
        </authorList>
    </citation>
    <scope>NUCLEOTIDE SEQUENCE [LARGE SCALE GENOMIC DNA]</scope>
</reference>
<dbReference type="PROSITE" id="PS50235">
    <property type="entry name" value="USP_3"/>
    <property type="match status" value="1"/>
</dbReference>
<evidence type="ECO:0000313" key="5">
    <source>
        <dbReference type="Proteomes" id="UP000282613"/>
    </source>
</evidence>
<dbReference type="EC" id="3.4.19.12" evidence="2"/>
<dbReference type="GO" id="GO:0016579">
    <property type="term" value="P:protein deubiquitination"/>
    <property type="evidence" value="ECO:0007669"/>
    <property type="project" value="InterPro"/>
</dbReference>
<dbReference type="SUPFAM" id="SSF54001">
    <property type="entry name" value="Cysteine proteinases"/>
    <property type="match status" value="1"/>
</dbReference>
<dbReference type="WBParaSite" id="TASK_0000163301-mRNA-1">
    <property type="protein sequence ID" value="TASK_0000163301-mRNA-1"/>
    <property type="gene ID" value="TASK_0000163301"/>
</dbReference>
<dbReference type="InterPro" id="IPR038765">
    <property type="entry name" value="Papain-like_cys_pep_sf"/>
</dbReference>
<evidence type="ECO:0000313" key="4">
    <source>
        <dbReference type="EMBL" id="VDK23382.1"/>
    </source>
</evidence>
<name>A0A0R3VW39_TAEAS</name>
<evidence type="ECO:0000313" key="6">
    <source>
        <dbReference type="WBParaSite" id="TASK_0000163301-mRNA-1"/>
    </source>
</evidence>
<accession>A0A0R3VW39</accession>
<dbReference type="AlphaFoldDB" id="A0A0R3VW39"/>
<dbReference type="CDD" id="cd02674">
    <property type="entry name" value="Peptidase_C19R"/>
    <property type="match status" value="1"/>
</dbReference>
<dbReference type="InterPro" id="IPR050185">
    <property type="entry name" value="Ub_carboxyl-term_hydrolase"/>
</dbReference>
<evidence type="ECO:0000256" key="2">
    <source>
        <dbReference type="ARBA" id="ARBA00012759"/>
    </source>
</evidence>
<dbReference type="Gene3D" id="3.90.70.10">
    <property type="entry name" value="Cysteine proteinases"/>
    <property type="match status" value="2"/>
</dbReference>
<dbReference type="InterPro" id="IPR028889">
    <property type="entry name" value="USP"/>
</dbReference>
<reference evidence="6" key="1">
    <citation type="submission" date="2017-02" db="UniProtKB">
        <authorList>
            <consortium name="WormBaseParasite"/>
        </authorList>
    </citation>
    <scope>IDENTIFICATION</scope>
</reference>
<dbReference type="OrthoDB" id="265776at2759"/>
<protein>
    <recommendedName>
        <fullName evidence="2">ubiquitinyl hydrolase 1</fullName>
        <ecNumber evidence="2">3.4.19.12</ecNumber>
    </recommendedName>
</protein>
<dbReference type="Proteomes" id="UP000282613">
    <property type="component" value="Unassembled WGS sequence"/>
</dbReference>
<dbReference type="InterPro" id="IPR001394">
    <property type="entry name" value="Peptidase_C19_UCH"/>
</dbReference>
<dbReference type="PROSITE" id="PS00973">
    <property type="entry name" value="USP_2"/>
    <property type="match status" value="1"/>
</dbReference>
<feature type="domain" description="USP" evidence="3">
    <location>
        <begin position="1"/>
        <end position="197"/>
    </location>
</feature>
<dbReference type="EMBL" id="UYRS01000482">
    <property type="protein sequence ID" value="VDK23382.1"/>
    <property type="molecule type" value="Genomic_DNA"/>
</dbReference>
<dbReference type="Pfam" id="PF00443">
    <property type="entry name" value="UCH"/>
    <property type="match status" value="1"/>
</dbReference>
<proteinExistence type="predicted"/>
<dbReference type="InterPro" id="IPR018200">
    <property type="entry name" value="USP_CS"/>
</dbReference>
<sequence length="204" mass="23722">MTDPPSTEAYLPKMLKESFDRSHSMFADGQQQDSHEFLMILLDSLHEELNRSEMKCIEKFFESEALSGENLWLCPQCKIPCEAVKTFGIWRLPEYLIIHLKRFRSYITCEKIDSYVYFPLAGLNLSDFTKNIAVSDCIYDLYGVINHHGSVQSGHYTAFCFDSADHQWRNFDDSRVTELSEAEIRTRAAYVLFYKRSRVSPKTA</sequence>
<dbReference type="STRING" id="60517.A0A0R3VW39"/>